<dbReference type="RefSeq" id="WP_134568286.1">
    <property type="nucleotide sequence ID" value="NZ_SOFP01000062.1"/>
</dbReference>
<keyword evidence="3" id="KW-1185">Reference proteome</keyword>
<reference evidence="2 3" key="1">
    <citation type="submission" date="2019-03" db="EMBL/GenBank/DDBJ databases">
        <title>Genomics of glacier-inhabiting Cryobacterium strains.</title>
        <authorList>
            <person name="Liu Q."/>
            <person name="Xin Y.-H."/>
        </authorList>
    </citation>
    <scope>NUCLEOTIDE SEQUENCE [LARGE SCALE GENOMIC DNA]</scope>
    <source>
        <strain evidence="2 3">MDT1-3</strain>
    </source>
</reference>
<evidence type="ECO:0008006" key="4">
    <source>
        <dbReference type="Google" id="ProtNLM"/>
    </source>
</evidence>
<dbReference type="AlphaFoldDB" id="A0A4R8WPW1"/>
<keyword evidence="1" id="KW-0812">Transmembrane</keyword>
<feature type="transmembrane region" description="Helical" evidence="1">
    <location>
        <begin position="171"/>
        <end position="190"/>
    </location>
</feature>
<dbReference type="Proteomes" id="UP000298412">
    <property type="component" value="Unassembled WGS sequence"/>
</dbReference>
<evidence type="ECO:0000313" key="3">
    <source>
        <dbReference type="Proteomes" id="UP000298412"/>
    </source>
</evidence>
<dbReference type="OrthoDB" id="5126350at2"/>
<evidence type="ECO:0000313" key="2">
    <source>
        <dbReference type="EMBL" id="TFC12421.1"/>
    </source>
</evidence>
<evidence type="ECO:0000256" key="1">
    <source>
        <dbReference type="SAM" id="Phobius"/>
    </source>
</evidence>
<keyword evidence="1" id="KW-1133">Transmembrane helix</keyword>
<feature type="transmembrane region" description="Helical" evidence="1">
    <location>
        <begin position="6"/>
        <end position="24"/>
    </location>
</feature>
<accession>A0A4R8WPW1</accession>
<feature type="transmembrane region" description="Helical" evidence="1">
    <location>
        <begin position="143"/>
        <end position="165"/>
    </location>
</feature>
<name>A0A4R8WPW1_9MICO</name>
<sequence length="342" mass="35676">MSSEVLGGGVMVAVAAALWVTYLMPTWARRRQYVSTERNAVRLQQTLRILAETSEVPQQVRLEANARTVVTQRKLLAQAEDDARAEARAVAGAATAERRAVADAVAAERRTTAALAAATRSERRGPPISAHLLRSRRLRRVRALSTLVLLVGVVLLVSGALSIVAGGPWTLAALGAATAALAFGSLSRLARTARHSALLRSGRSGSERAAAPIRTGQRFEPVQFDEVTVATPTWTPQALPLPLHLAPGTIAQTAMASADAAAGLRKAAAEAEVARRAAQLAMAVTPLRRETGGRPGAPAAVPNGAPAVSAASNRFASMGVVGETAPGMTDLDAVLRRRRAVG</sequence>
<comment type="caution">
    <text evidence="2">The sequence shown here is derived from an EMBL/GenBank/DDBJ whole genome shotgun (WGS) entry which is preliminary data.</text>
</comment>
<gene>
    <name evidence="2" type="ORF">E3O19_13110</name>
</gene>
<protein>
    <recommendedName>
        <fullName evidence="4">Large exoprotein</fullName>
    </recommendedName>
</protein>
<dbReference type="EMBL" id="SOFP01000062">
    <property type="protein sequence ID" value="TFC12421.1"/>
    <property type="molecule type" value="Genomic_DNA"/>
</dbReference>
<organism evidence="2 3">
    <name type="scientific">Cryobacterium algoritolerans</name>
    <dbReference type="NCBI Taxonomy" id="1259184"/>
    <lineage>
        <taxon>Bacteria</taxon>
        <taxon>Bacillati</taxon>
        <taxon>Actinomycetota</taxon>
        <taxon>Actinomycetes</taxon>
        <taxon>Micrococcales</taxon>
        <taxon>Microbacteriaceae</taxon>
        <taxon>Cryobacterium</taxon>
    </lineage>
</organism>
<proteinExistence type="predicted"/>
<keyword evidence="1" id="KW-0472">Membrane</keyword>